<name>A0A1F8B3L9_9BACT</name>
<dbReference type="GO" id="GO:0016787">
    <property type="term" value="F:hydrolase activity"/>
    <property type="evidence" value="ECO:0007669"/>
    <property type="project" value="UniProtKB-KW"/>
</dbReference>
<gene>
    <name evidence="5" type="ORF">A3A75_01160</name>
</gene>
<dbReference type="EMBL" id="MGHC01000033">
    <property type="protein sequence ID" value="OGM58622.1"/>
    <property type="molecule type" value="Genomic_DNA"/>
</dbReference>
<feature type="transmembrane region" description="Helical" evidence="3">
    <location>
        <begin position="7"/>
        <end position="27"/>
    </location>
</feature>
<dbReference type="Gene3D" id="3.60.21.10">
    <property type="match status" value="1"/>
</dbReference>
<evidence type="ECO:0000256" key="3">
    <source>
        <dbReference type="SAM" id="Phobius"/>
    </source>
</evidence>
<dbReference type="SUPFAM" id="SSF56300">
    <property type="entry name" value="Metallo-dependent phosphatases"/>
    <property type="match status" value="1"/>
</dbReference>
<dbReference type="Proteomes" id="UP000179018">
    <property type="component" value="Unassembled WGS sequence"/>
</dbReference>
<dbReference type="PANTHER" id="PTHR10161:SF14">
    <property type="entry name" value="TARTRATE-RESISTANT ACID PHOSPHATASE TYPE 5"/>
    <property type="match status" value="1"/>
</dbReference>
<keyword evidence="2" id="KW-0378">Hydrolase</keyword>
<sequence>MKRLYTAVIIFLLISVASFYLYTIFLLQTPSTLTKPFSKSNSVASYSFILMGDTGTGAVSQYEVAKSIENYCSERENCKAVFILGDVIYDEGVKSITDTQFTTKFENPYKDISLPFYILFGNHDYLGCTSCYLEYDKESPKWEMSSGYYLQKFNSISFYALDTENFDEEQKKWLTTQIKNDTSTWKIVLGHKPIKTFEETKVKEDWKGRDELKEIVCNSADFYVSGHSHILEDPGTINGCYVKQLISGTGGSYPREVQKPYQGNFFYEGNGFLVMTVQDNLMTINFFDKSGKSLHEVTSWK</sequence>
<dbReference type="PANTHER" id="PTHR10161">
    <property type="entry name" value="TARTRATE-RESISTANT ACID PHOSPHATASE TYPE 5"/>
    <property type="match status" value="1"/>
</dbReference>
<dbReference type="InterPro" id="IPR029052">
    <property type="entry name" value="Metallo-depent_PP-like"/>
</dbReference>
<keyword evidence="3" id="KW-0472">Membrane</keyword>
<dbReference type="InterPro" id="IPR004843">
    <property type="entry name" value="Calcineurin-like_PHP"/>
</dbReference>
<evidence type="ECO:0000313" key="5">
    <source>
        <dbReference type="EMBL" id="OGM58622.1"/>
    </source>
</evidence>
<comment type="caution">
    <text evidence="5">The sequence shown here is derived from an EMBL/GenBank/DDBJ whole genome shotgun (WGS) entry which is preliminary data.</text>
</comment>
<keyword evidence="1" id="KW-0732">Signal</keyword>
<reference evidence="5 6" key="1">
    <citation type="journal article" date="2016" name="Nat. Commun.">
        <title>Thousands of microbial genomes shed light on interconnected biogeochemical processes in an aquifer system.</title>
        <authorList>
            <person name="Anantharaman K."/>
            <person name="Brown C.T."/>
            <person name="Hug L.A."/>
            <person name="Sharon I."/>
            <person name="Castelle C.J."/>
            <person name="Probst A.J."/>
            <person name="Thomas B.C."/>
            <person name="Singh A."/>
            <person name="Wilkins M.J."/>
            <person name="Karaoz U."/>
            <person name="Brodie E.L."/>
            <person name="Williams K.H."/>
            <person name="Hubbard S.S."/>
            <person name="Banfield J.F."/>
        </authorList>
    </citation>
    <scope>NUCLEOTIDE SEQUENCE [LARGE SCALE GENOMIC DNA]</scope>
</reference>
<evidence type="ECO:0000259" key="4">
    <source>
        <dbReference type="Pfam" id="PF00149"/>
    </source>
</evidence>
<keyword evidence="3" id="KW-0812">Transmembrane</keyword>
<feature type="domain" description="Calcineurin-like phosphoesterase" evidence="4">
    <location>
        <begin position="48"/>
        <end position="230"/>
    </location>
</feature>
<proteinExistence type="predicted"/>
<keyword evidence="3" id="KW-1133">Transmembrane helix</keyword>
<accession>A0A1F8B3L9</accession>
<dbReference type="AlphaFoldDB" id="A0A1F8B3L9"/>
<organism evidence="5 6">
    <name type="scientific">Candidatus Woesebacteria bacterium RIFCSPLOWO2_01_FULL_39_10</name>
    <dbReference type="NCBI Taxonomy" id="1802516"/>
    <lineage>
        <taxon>Bacteria</taxon>
        <taxon>Candidatus Woeseibacteriota</taxon>
    </lineage>
</organism>
<dbReference type="Pfam" id="PF00149">
    <property type="entry name" value="Metallophos"/>
    <property type="match status" value="1"/>
</dbReference>
<evidence type="ECO:0000256" key="2">
    <source>
        <dbReference type="ARBA" id="ARBA00022801"/>
    </source>
</evidence>
<dbReference type="InterPro" id="IPR051558">
    <property type="entry name" value="Metallophosphoesterase_PAP"/>
</dbReference>
<evidence type="ECO:0000256" key="1">
    <source>
        <dbReference type="ARBA" id="ARBA00022729"/>
    </source>
</evidence>
<protein>
    <recommendedName>
        <fullName evidence="4">Calcineurin-like phosphoesterase domain-containing protein</fullName>
    </recommendedName>
</protein>
<evidence type="ECO:0000313" key="6">
    <source>
        <dbReference type="Proteomes" id="UP000179018"/>
    </source>
</evidence>
<dbReference type="STRING" id="1802516.A3A75_01160"/>